<reference evidence="3" key="1">
    <citation type="journal article" date="2023" name="Commun. Biol.">
        <title>Genome analysis of Parmales, the sister group of diatoms, reveals the evolutionary specialization of diatoms from phago-mixotrophs to photoautotrophs.</title>
        <authorList>
            <person name="Ban H."/>
            <person name="Sato S."/>
            <person name="Yoshikawa S."/>
            <person name="Yamada K."/>
            <person name="Nakamura Y."/>
            <person name="Ichinomiya M."/>
            <person name="Sato N."/>
            <person name="Blanc-Mathieu R."/>
            <person name="Endo H."/>
            <person name="Kuwata A."/>
            <person name="Ogata H."/>
        </authorList>
    </citation>
    <scope>NUCLEOTIDE SEQUENCE [LARGE SCALE GENOMIC DNA]</scope>
</reference>
<dbReference type="Proteomes" id="UP001165065">
    <property type="component" value="Unassembled WGS sequence"/>
</dbReference>
<feature type="compositionally biased region" description="Acidic residues" evidence="1">
    <location>
        <begin position="145"/>
        <end position="159"/>
    </location>
</feature>
<keyword evidence="3" id="KW-1185">Reference proteome</keyword>
<protein>
    <submittedName>
        <fullName evidence="2">Uncharacterized protein</fullName>
    </submittedName>
</protein>
<proteinExistence type="predicted"/>
<evidence type="ECO:0000313" key="3">
    <source>
        <dbReference type="Proteomes" id="UP001165065"/>
    </source>
</evidence>
<organism evidence="2 3">
    <name type="scientific">Triparma columacea</name>
    <dbReference type="NCBI Taxonomy" id="722753"/>
    <lineage>
        <taxon>Eukaryota</taxon>
        <taxon>Sar</taxon>
        <taxon>Stramenopiles</taxon>
        <taxon>Ochrophyta</taxon>
        <taxon>Bolidophyceae</taxon>
        <taxon>Parmales</taxon>
        <taxon>Triparmaceae</taxon>
        <taxon>Triparma</taxon>
    </lineage>
</organism>
<dbReference type="AlphaFoldDB" id="A0A9W7GCJ8"/>
<dbReference type="OrthoDB" id="206310at2759"/>
<name>A0A9W7GCJ8_9STRA</name>
<feature type="region of interest" description="Disordered" evidence="1">
    <location>
        <begin position="288"/>
        <end position="308"/>
    </location>
</feature>
<feature type="region of interest" description="Disordered" evidence="1">
    <location>
        <begin position="396"/>
        <end position="415"/>
    </location>
</feature>
<sequence>MWSEFDRTGDYVVARKGNKVFRVKASMGSKSAKVVRPVGVNSNKPKVKTATLAEEEDVTDIATRSFTKLELQNYRKYNRLLEVTSNPTTMQQVSKGVTKKLAKLEDAVLKEAKSVIARESDGGTRTRIIDTTEAPVGYDPFSSSSEEEDSDSETESEIEDVSKEDVEVKLQQQQKRKQHQMEKLRRKTTPYGFIKAGKHPTIFGGTSGQFGQEGLPRREDNLPPSPTLSLDAGSLNICMMATTDTHGSGGGGEGGGGEGEWGGEGVMQVEKYWKSHVMETMSDLGEHNEERIGSASEGESDEDNDSGIDDYAQEEYLEASGRLSARFPRVTRTLINDDRAKAKKEAVWVARREKKRLNQIAKNEEKKEMLENIKKVNQRQAGNDSKKRAMEFEKIRRQSVATAAPHRKTEQEKRKELLHDSIMNCTTCRMSMTYCPKCRIEVEAFFDSFPALAEKYQVRANEIFKRIKRALDDKHYMIGSESDDLVSTKDILEVTRYLKKEDERTRRWLQRRGRAFRAREKYFKEKLLESDVYHDINVNEHSDGINMFRDKKVVDPVFEDNIITRYATTNAISELYIKEEMQHPWSGGGDVKQRIAREHPKLRIAGKTVWGTGVYGFEEVYNG</sequence>
<feature type="compositionally biased region" description="Acidic residues" evidence="1">
    <location>
        <begin position="298"/>
        <end position="308"/>
    </location>
</feature>
<feature type="compositionally biased region" description="Basic residues" evidence="1">
    <location>
        <begin position="174"/>
        <end position="188"/>
    </location>
</feature>
<gene>
    <name evidence="2" type="ORF">TrCOL_g12188</name>
</gene>
<dbReference type="EMBL" id="BRYA01000189">
    <property type="protein sequence ID" value="GMI43154.1"/>
    <property type="molecule type" value="Genomic_DNA"/>
</dbReference>
<accession>A0A9W7GCJ8</accession>
<comment type="caution">
    <text evidence="2">The sequence shown here is derived from an EMBL/GenBank/DDBJ whole genome shotgun (WGS) entry which is preliminary data.</text>
</comment>
<evidence type="ECO:0000256" key="1">
    <source>
        <dbReference type="SAM" id="MobiDB-lite"/>
    </source>
</evidence>
<feature type="region of interest" description="Disordered" evidence="1">
    <location>
        <begin position="124"/>
        <end position="218"/>
    </location>
</feature>
<evidence type="ECO:0000313" key="2">
    <source>
        <dbReference type="EMBL" id="GMI43154.1"/>
    </source>
</evidence>